<dbReference type="AlphaFoldDB" id="A0A9N8S080"/>
<dbReference type="EMBL" id="CAJQZC010000008">
    <property type="protein sequence ID" value="CAG4912115.1"/>
    <property type="molecule type" value="Genomic_DNA"/>
</dbReference>
<evidence type="ECO:0000313" key="1">
    <source>
        <dbReference type="EMBL" id="CAG4912115.1"/>
    </source>
</evidence>
<dbReference type="Proteomes" id="UP000789704">
    <property type="component" value="Unassembled WGS sequence"/>
</dbReference>
<name>A0A9N8S080_9BURK</name>
<reference evidence="1" key="1">
    <citation type="submission" date="2021-04" db="EMBL/GenBank/DDBJ databases">
        <authorList>
            <person name="Vanwijnsberghe S."/>
        </authorList>
    </citation>
    <scope>NUCLEOTIDE SEQUENCE</scope>
    <source>
        <strain evidence="1">LMG 31841</strain>
    </source>
</reference>
<accession>A0A9N8S080</accession>
<protein>
    <submittedName>
        <fullName evidence="1">Uncharacterized protein</fullName>
    </submittedName>
</protein>
<comment type="caution">
    <text evidence="1">The sequence shown here is derived from an EMBL/GenBank/DDBJ whole genome shotgun (WGS) entry which is preliminary data.</text>
</comment>
<sequence>MMSLQSFLPVRKGRPIHGGEALWKTLATATYSQISMKHTVLLASNHYLVRVRSMHSMRGGV</sequence>
<keyword evidence="2" id="KW-1185">Reference proteome</keyword>
<organism evidence="1 2">
    <name type="scientific">Paraburkholderia saeva</name>
    <dbReference type="NCBI Taxonomy" id="2777537"/>
    <lineage>
        <taxon>Bacteria</taxon>
        <taxon>Pseudomonadati</taxon>
        <taxon>Pseudomonadota</taxon>
        <taxon>Betaproteobacteria</taxon>
        <taxon>Burkholderiales</taxon>
        <taxon>Burkholderiaceae</taxon>
        <taxon>Paraburkholderia</taxon>
    </lineage>
</organism>
<evidence type="ECO:0000313" key="2">
    <source>
        <dbReference type="Proteomes" id="UP000789704"/>
    </source>
</evidence>
<gene>
    <name evidence="1" type="ORF">LMG31841_04135</name>
</gene>
<proteinExistence type="predicted"/>